<organism evidence="3 4">
    <name type="scientific">Parathielavia appendiculata</name>
    <dbReference type="NCBI Taxonomy" id="2587402"/>
    <lineage>
        <taxon>Eukaryota</taxon>
        <taxon>Fungi</taxon>
        <taxon>Dikarya</taxon>
        <taxon>Ascomycota</taxon>
        <taxon>Pezizomycotina</taxon>
        <taxon>Sordariomycetes</taxon>
        <taxon>Sordariomycetidae</taxon>
        <taxon>Sordariales</taxon>
        <taxon>Chaetomiaceae</taxon>
        <taxon>Parathielavia</taxon>
    </lineage>
</organism>
<dbReference type="AlphaFoldDB" id="A0AAN6UAT0"/>
<dbReference type="Proteomes" id="UP001302602">
    <property type="component" value="Unassembled WGS sequence"/>
</dbReference>
<accession>A0AAN6UAT0</accession>
<keyword evidence="2" id="KW-0472">Membrane</keyword>
<comment type="caution">
    <text evidence="3">The sequence shown here is derived from an EMBL/GenBank/DDBJ whole genome shotgun (WGS) entry which is preliminary data.</text>
</comment>
<evidence type="ECO:0000313" key="4">
    <source>
        <dbReference type="Proteomes" id="UP001302602"/>
    </source>
</evidence>
<evidence type="ECO:0000256" key="2">
    <source>
        <dbReference type="SAM" id="Phobius"/>
    </source>
</evidence>
<keyword evidence="2" id="KW-0812">Transmembrane</keyword>
<dbReference type="RefSeq" id="XP_062651917.1">
    <property type="nucleotide sequence ID" value="XM_062787902.1"/>
</dbReference>
<dbReference type="EMBL" id="MU853223">
    <property type="protein sequence ID" value="KAK4128146.1"/>
    <property type="molecule type" value="Genomic_DNA"/>
</dbReference>
<name>A0AAN6UAT0_9PEZI</name>
<protein>
    <submittedName>
        <fullName evidence="3">Uncharacterized protein</fullName>
    </submittedName>
</protein>
<feature type="transmembrane region" description="Helical" evidence="2">
    <location>
        <begin position="175"/>
        <end position="203"/>
    </location>
</feature>
<evidence type="ECO:0000256" key="1">
    <source>
        <dbReference type="SAM" id="MobiDB-lite"/>
    </source>
</evidence>
<reference evidence="3" key="1">
    <citation type="journal article" date="2023" name="Mol. Phylogenet. Evol.">
        <title>Genome-scale phylogeny and comparative genomics of the fungal order Sordariales.</title>
        <authorList>
            <person name="Hensen N."/>
            <person name="Bonometti L."/>
            <person name="Westerberg I."/>
            <person name="Brannstrom I.O."/>
            <person name="Guillou S."/>
            <person name="Cros-Aarteil S."/>
            <person name="Calhoun S."/>
            <person name="Haridas S."/>
            <person name="Kuo A."/>
            <person name="Mondo S."/>
            <person name="Pangilinan J."/>
            <person name="Riley R."/>
            <person name="LaButti K."/>
            <person name="Andreopoulos B."/>
            <person name="Lipzen A."/>
            <person name="Chen C."/>
            <person name="Yan M."/>
            <person name="Daum C."/>
            <person name="Ng V."/>
            <person name="Clum A."/>
            <person name="Steindorff A."/>
            <person name="Ohm R.A."/>
            <person name="Martin F."/>
            <person name="Silar P."/>
            <person name="Natvig D.O."/>
            <person name="Lalanne C."/>
            <person name="Gautier V."/>
            <person name="Ament-Velasquez S.L."/>
            <person name="Kruys A."/>
            <person name="Hutchinson M.I."/>
            <person name="Powell A.J."/>
            <person name="Barry K."/>
            <person name="Miller A.N."/>
            <person name="Grigoriev I.V."/>
            <person name="Debuchy R."/>
            <person name="Gladieux P."/>
            <person name="Hiltunen Thoren M."/>
            <person name="Johannesson H."/>
        </authorList>
    </citation>
    <scope>NUCLEOTIDE SEQUENCE</scope>
    <source>
        <strain evidence="3">CBS 731.68</strain>
    </source>
</reference>
<sequence length="210" mass="23624">MARASRRSSSSSKTHGHPSPVETPESPILPVPQTEAIRNSPPKPAVPDTMADAQATIPKPQTSRSQVRTPEPRQSKERINGQKETGERSPSTPGHLAPFDWDEFEARYEEALADADLQEQELLREFEDLVKFFNVWASAASVHDTERGVKRLQTRERYVKIAEQSLSQKKKHRKFCSYILSFSSSSSSSFVFVLVFLFLLLLVHTTAVQS</sequence>
<keyword evidence="4" id="KW-1185">Reference proteome</keyword>
<feature type="compositionally biased region" description="Polar residues" evidence="1">
    <location>
        <begin position="59"/>
        <end position="68"/>
    </location>
</feature>
<dbReference type="GeneID" id="87824672"/>
<feature type="region of interest" description="Disordered" evidence="1">
    <location>
        <begin position="1"/>
        <end position="98"/>
    </location>
</feature>
<evidence type="ECO:0000313" key="3">
    <source>
        <dbReference type="EMBL" id="KAK4128146.1"/>
    </source>
</evidence>
<proteinExistence type="predicted"/>
<keyword evidence="2" id="KW-1133">Transmembrane helix</keyword>
<feature type="compositionally biased region" description="Basic and acidic residues" evidence="1">
    <location>
        <begin position="70"/>
        <end position="87"/>
    </location>
</feature>
<gene>
    <name evidence="3" type="ORF">N657DRAFT_5512</name>
</gene>
<reference evidence="3" key="2">
    <citation type="submission" date="2023-05" db="EMBL/GenBank/DDBJ databases">
        <authorList>
            <consortium name="Lawrence Berkeley National Laboratory"/>
            <person name="Steindorff A."/>
            <person name="Hensen N."/>
            <person name="Bonometti L."/>
            <person name="Westerberg I."/>
            <person name="Brannstrom I.O."/>
            <person name="Guillou S."/>
            <person name="Cros-Aarteil S."/>
            <person name="Calhoun S."/>
            <person name="Haridas S."/>
            <person name="Kuo A."/>
            <person name="Mondo S."/>
            <person name="Pangilinan J."/>
            <person name="Riley R."/>
            <person name="Labutti K."/>
            <person name="Andreopoulos B."/>
            <person name="Lipzen A."/>
            <person name="Chen C."/>
            <person name="Yanf M."/>
            <person name="Daum C."/>
            <person name="Ng V."/>
            <person name="Clum A."/>
            <person name="Ohm R."/>
            <person name="Martin F."/>
            <person name="Silar P."/>
            <person name="Natvig D."/>
            <person name="Lalanne C."/>
            <person name="Gautier V."/>
            <person name="Ament-Velasquez S.L."/>
            <person name="Kruys A."/>
            <person name="Hutchinson M.I."/>
            <person name="Powell A.J."/>
            <person name="Barry K."/>
            <person name="Miller A.N."/>
            <person name="Grigoriev I.V."/>
            <person name="Debuchy R."/>
            <person name="Gladieux P."/>
            <person name="Thoren M.H."/>
            <person name="Johannesson H."/>
        </authorList>
    </citation>
    <scope>NUCLEOTIDE SEQUENCE</scope>
    <source>
        <strain evidence="3">CBS 731.68</strain>
    </source>
</reference>